<evidence type="ECO:0000256" key="1">
    <source>
        <dbReference type="SAM" id="Phobius"/>
    </source>
</evidence>
<sequence length="269" mass="31083">MSTAVDRYPTQRLTQPSLGGYVSLFLLSLWSISIYAAQPPTLPSTIKLTNGEWPPYLSEQLPHGGPSSQVIEEVYQLQGIQVQWGWYPWQRSYNLAKSGSYDGTVIWSYNQERAEDFVYTAPTLHERRVLFHLQSQSFDWQQLSDLRQYRFGGTIAYEYSYEFQNLEASGVLTVERTKEEWVNLKRLLNGSIDIFVATERVGLALMEVWLTPAQAANITFDDKPLDEQQWSVLISNNSQHRDYFVEQFNLGLEKLKQSGRYDAIMSQIQ</sequence>
<keyword evidence="4" id="KW-1185">Reference proteome</keyword>
<dbReference type="SUPFAM" id="SSF53850">
    <property type="entry name" value="Periplasmic binding protein-like II"/>
    <property type="match status" value="1"/>
</dbReference>
<proteinExistence type="predicted"/>
<protein>
    <recommendedName>
        <fullName evidence="2">Solute-binding protein family 3/N-terminal domain-containing protein</fullName>
    </recommendedName>
</protein>
<dbReference type="Pfam" id="PF00497">
    <property type="entry name" value="SBP_bac_3"/>
    <property type="match status" value="1"/>
</dbReference>
<dbReference type="EMBL" id="CP022530">
    <property type="protein sequence ID" value="ASP38212.1"/>
    <property type="molecule type" value="Genomic_DNA"/>
</dbReference>
<feature type="transmembrane region" description="Helical" evidence="1">
    <location>
        <begin position="18"/>
        <end position="37"/>
    </location>
</feature>
<evidence type="ECO:0000259" key="2">
    <source>
        <dbReference type="Pfam" id="PF00497"/>
    </source>
</evidence>
<dbReference type="PANTHER" id="PTHR38834">
    <property type="entry name" value="PERIPLASMIC SUBSTRATE BINDING PROTEIN FAMILY 3"/>
    <property type="match status" value="1"/>
</dbReference>
<dbReference type="PANTHER" id="PTHR38834:SF3">
    <property type="entry name" value="SOLUTE-BINDING PROTEIN FAMILY 3_N-TERMINAL DOMAIN-CONTAINING PROTEIN"/>
    <property type="match status" value="1"/>
</dbReference>
<dbReference type="KEGG" id="bsan:CHH28_05720"/>
<name>A0A222FHT9_9GAMM</name>
<keyword evidence="1" id="KW-1133">Transmembrane helix</keyword>
<evidence type="ECO:0000313" key="4">
    <source>
        <dbReference type="Proteomes" id="UP000202440"/>
    </source>
</evidence>
<feature type="domain" description="Solute-binding protein family 3/N-terminal" evidence="2">
    <location>
        <begin position="51"/>
        <end position="266"/>
    </location>
</feature>
<dbReference type="InterPro" id="IPR001638">
    <property type="entry name" value="Solute-binding_3/MltF_N"/>
</dbReference>
<organism evidence="3 4">
    <name type="scientific">Bacterioplanes sanyensis</name>
    <dbReference type="NCBI Taxonomy" id="1249553"/>
    <lineage>
        <taxon>Bacteria</taxon>
        <taxon>Pseudomonadati</taxon>
        <taxon>Pseudomonadota</taxon>
        <taxon>Gammaproteobacteria</taxon>
        <taxon>Oceanospirillales</taxon>
        <taxon>Oceanospirillaceae</taxon>
        <taxon>Bacterioplanes</taxon>
    </lineage>
</organism>
<gene>
    <name evidence="3" type="ORF">CHH28_05720</name>
</gene>
<dbReference type="Proteomes" id="UP000202440">
    <property type="component" value="Chromosome"/>
</dbReference>
<keyword evidence="1" id="KW-0472">Membrane</keyword>
<accession>A0A222FHT9</accession>
<dbReference type="AlphaFoldDB" id="A0A222FHT9"/>
<keyword evidence="1" id="KW-0812">Transmembrane</keyword>
<evidence type="ECO:0000313" key="3">
    <source>
        <dbReference type="EMBL" id="ASP38212.1"/>
    </source>
</evidence>
<reference evidence="3 4" key="1">
    <citation type="submission" date="2017-07" db="EMBL/GenBank/DDBJ databases">
        <title>Annotated genome sequence of Bacterioplanes sanyensis isolated from Red Sea.</title>
        <authorList>
            <person name="Rehman Z.U."/>
        </authorList>
    </citation>
    <scope>NUCLEOTIDE SEQUENCE [LARGE SCALE GENOMIC DNA]</scope>
    <source>
        <strain evidence="3 4">NV9</strain>
    </source>
</reference>
<dbReference type="Gene3D" id="3.40.190.10">
    <property type="entry name" value="Periplasmic binding protein-like II"/>
    <property type="match status" value="2"/>
</dbReference>